<dbReference type="SUPFAM" id="SSF53474">
    <property type="entry name" value="alpha/beta-Hydrolases"/>
    <property type="match status" value="1"/>
</dbReference>
<comment type="similarity">
    <text evidence="1">Belongs to the AB hydrolase superfamily.</text>
</comment>
<proteinExistence type="inferred from homology"/>
<dbReference type="Pfam" id="PF12697">
    <property type="entry name" value="Abhydrolase_6"/>
    <property type="match status" value="1"/>
</dbReference>
<keyword evidence="4" id="KW-1185">Reference proteome</keyword>
<reference evidence="3" key="1">
    <citation type="journal article" date="2021" name="Nat. Commun.">
        <title>Genetic determinants of endophytism in the Arabidopsis root mycobiome.</title>
        <authorList>
            <person name="Mesny F."/>
            <person name="Miyauchi S."/>
            <person name="Thiergart T."/>
            <person name="Pickel B."/>
            <person name="Atanasova L."/>
            <person name="Karlsson M."/>
            <person name="Huettel B."/>
            <person name="Barry K.W."/>
            <person name="Haridas S."/>
            <person name="Chen C."/>
            <person name="Bauer D."/>
            <person name="Andreopoulos W."/>
            <person name="Pangilinan J."/>
            <person name="LaButti K."/>
            <person name="Riley R."/>
            <person name="Lipzen A."/>
            <person name="Clum A."/>
            <person name="Drula E."/>
            <person name="Henrissat B."/>
            <person name="Kohler A."/>
            <person name="Grigoriev I.V."/>
            <person name="Martin F.M."/>
            <person name="Hacquard S."/>
        </authorList>
    </citation>
    <scope>NUCLEOTIDE SEQUENCE</scope>
    <source>
        <strain evidence="3">MPI-CAGE-CH-0235</strain>
    </source>
</reference>
<sequence>MATPGLLYVTMQPKPGLSLDQFHEWYNNEHGPTRLRIPSIFSNGLRYQTDDPEKPRFCALYDVKDMKLLETETQVDVKRYFYDLVFSTQTGPYLPPQTLPESVTNGLLIISEEATIKDTEGAAEEYEKWFASEYASMISKVAGWLRTRLFKNSSIEDSSKTVYFAMHDFTPLNQLDADAGKECFNHQRRTDVFAKCVASSDLRRDTLFYTFGPAPRDLESLSRLPPSAAFTSADGKTITTPGPEPVIQSYINLPDSLEIPYRLEGNAAPQSPIVVFCNSLLTDLHMWDPFVAILKKQRPDLRILRYDTRGRHSIPQPAVAATLEQVTKDMFRVLDAVRIPRAYAIIGVSMGGATTLNAVLREDERAEKFIACDFNVTSSAANTQAWKDRILVAEEDDGQGIKKLATQTVARWFGPTSMENPELVSWMENMVAANNVDGFKHSCTALWDYDLKPKLDMCGVPGLLVVGEADGKGALVKAMQGFAGNLGLEGVKLAIVPGAGHLPMCEQPTAFWDAIKDFL</sequence>
<keyword evidence="3" id="KW-0378">Hydrolase</keyword>
<accession>A0A8K0WTR5</accession>
<protein>
    <submittedName>
        <fullName evidence="3">Alpha/Beta hydrolase protein</fullName>
    </submittedName>
</protein>
<evidence type="ECO:0000313" key="4">
    <source>
        <dbReference type="Proteomes" id="UP000813444"/>
    </source>
</evidence>
<dbReference type="PANTHER" id="PTHR43039">
    <property type="entry name" value="ESTERASE-RELATED"/>
    <property type="match status" value="1"/>
</dbReference>
<evidence type="ECO:0000256" key="1">
    <source>
        <dbReference type="ARBA" id="ARBA00008645"/>
    </source>
</evidence>
<dbReference type="Proteomes" id="UP000813444">
    <property type="component" value="Unassembled WGS sequence"/>
</dbReference>
<organism evidence="3 4">
    <name type="scientific">Stachybotrys elegans</name>
    <dbReference type="NCBI Taxonomy" id="80388"/>
    <lineage>
        <taxon>Eukaryota</taxon>
        <taxon>Fungi</taxon>
        <taxon>Dikarya</taxon>
        <taxon>Ascomycota</taxon>
        <taxon>Pezizomycotina</taxon>
        <taxon>Sordariomycetes</taxon>
        <taxon>Hypocreomycetidae</taxon>
        <taxon>Hypocreales</taxon>
        <taxon>Stachybotryaceae</taxon>
        <taxon>Stachybotrys</taxon>
    </lineage>
</organism>
<evidence type="ECO:0000259" key="2">
    <source>
        <dbReference type="Pfam" id="PF12697"/>
    </source>
</evidence>
<dbReference type="AlphaFoldDB" id="A0A8K0WTR5"/>
<dbReference type="InterPro" id="IPR029058">
    <property type="entry name" value="AB_hydrolase_fold"/>
</dbReference>
<gene>
    <name evidence="3" type="ORF">B0I35DRAFT_477400</name>
</gene>
<dbReference type="EMBL" id="JAGPNK010000005">
    <property type="protein sequence ID" value="KAH7320858.1"/>
    <property type="molecule type" value="Genomic_DNA"/>
</dbReference>
<dbReference type="GO" id="GO:0016787">
    <property type="term" value="F:hydrolase activity"/>
    <property type="evidence" value="ECO:0007669"/>
    <property type="project" value="UniProtKB-KW"/>
</dbReference>
<dbReference type="InterPro" id="IPR000073">
    <property type="entry name" value="AB_hydrolase_1"/>
</dbReference>
<comment type="caution">
    <text evidence="3">The sequence shown here is derived from an EMBL/GenBank/DDBJ whole genome shotgun (WGS) entry which is preliminary data.</text>
</comment>
<name>A0A8K0WTR5_9HYPO</name>
<dbReference type="Gene3D" id="3.40.50.1820">
    <property type="entry name" value="alpha/beta hydrolase"/>
    <property type="match status" value="1"/>
</dbReference>
<evidence type="ECO:0000313" key="3">
    <source>
        <dbReference type="EMBL" id="KAH7320858.1"/>
    </source>
</evidence>
<dbReference type="OrthoDB" id="2851338at2759"/>
<feature type="domain" description="AB hydrolase-1" evidence="2">
    <location>
        <begin position="275"/>
        <end position="513"/>
    </location>
</feature>